<evidence type="ECO:0000313" key="3">
    <source>
        <dbReference type="Proteomes" id="UP000093523"/>
    </source>
</evidence>
<gene>
    <name evidence="2" type="ORF">A6E04_03980</name>
</gene>
<feature type="transmembrane region" description="Helical" evidence="1">
    <location>
        <begin position="60"/>
        <end position="78"/>
    </location>
</feature>
<proteinExistence type="predicted"/>
<dbReference type="EMBL" id="MAJU01000004">
    <property type="protein sequence ID" value="OCH23069.1"/>
    <property type="molecule type" value="Genomic_DNA"/>
</dbReference>
<comment type="caution">
    <text evidence="2">The sequence shown here is derived from an EMBL/GenBank/DDBJ whole genome shotgun (WGS) entry which is preliminary data.</text>
</comment>
<keyword evidence="1" id="KW-0812">Transmembrane</keyword>
<dbReference type="AlphaFoldDB" id="A0A1B9P3K2"/>
<feature type="transmembrane region" description="Helical" evidence="1">
    <location>
        <begin position="84"/>
        <end position="108"/>
    </location>
</feature>
<protein>
    <submittedName>
        <fullName evidence="2">Uncharacterized protein</fullName>
    </submittedName>
</protein>
<keyword evidence="1" id="KW-1133">Transmembrane helix</keyword>
<organism evidence="2 3">
    <name type="scientific">Aliivibrio logei</name>
    <name type="common">Vibrio logei</name>
    <dbReference type="NCBI Taxonomy" id="688"/>
    <lineage>
        <taxon>Bacteria</taxon>
        <taxon>Pseudomonadati</taxon>
        <taxon>Pseudomonadota</taxon>
        <taxon>Gammaproteobacteria</taxon>
        <taxon>Vibrionales</taxon>
        <taxon>Vibrionaceae</taxon>
        <taxon>Aliivibrio</taxon>
    </lineage>
</organism>
<evidence type="ECO:0000313" key="2">
    <source>
        <dbReference type="EMBL" id="OCH23069.1"/>
    </source>
</evidence>
<evidence type="ECO:0000256" key="1">
    <source>
        <dbReference type="SAM" id="Phobius"/>
    </source>
</evidence>
<feature type="transmembrane region" description="Helical" evidence="1">
    <location>
        <begin position="7"/>
        <end position="28"/>
    </location>
</feature>
<keyword evidence="1" id="KW-0472">Membrane</keyword>
<dbReference type="Proteomes" id="UP000093523">
    <property type="component" value="Unassembled WGS sequence"/>
</dbReference>
<feature type="transmembrane region" description="Helical" evidence="1">
    <location>
        <begin position="34"/>
        <end position="55"/>
    </location>
</feature>
<dbReference type="STRING" id="688.A6E04_03980"/>
<name>A0A1B9P3K2_ALILO</name>
<sequence length="117" mass="13809">MSQPIALILIYCIINSIFHFLYGFEFILSDRNYILSHVASIYVSFISILAFLGLLNKKKWGGFMIVMMPLIYTFILYVDSGKAVYGIVSVFFTNSIWIIFWCVHFFLFKKWSYFHTN</sequence>
<reference evidence="2 3" key="1">
    <citation type="submission" date="2016-06" db="EMBL/GenBank/DDBJ databases">
        <authorList>
            <person name="Kjaerup R.B."/>
            <person name="Dalgaard T.S."/>
            <person name="Juul-Madsen H.R."/>
        </authorList>
    </citation>
    <scope>NUCLEOTIDE SEQUENCE [LARGE SCALE GENOMIC DNA]</scope>
    <source>
        <strain evidence="2 3">1S159</strain>
    </source>
</reference>
<accession>A0A1B9P3K2</accession>